<dbReference type="InterPro" id="IPR036291">
    <property type="entry name" value="NAD(P)-bd_dom_sf"/>
</dbReference>
<dbReference type="AlphaFoldDB" id="A0A5Q2MJK3"/>
<dbReference type="Pfam" id="PF01370">
    <property type="entry name" value="Epimerase"/>
    <property type="match status" value="1"/>
</dbReference>
<keyword evidence="3" id="KW-0520">NAD</keyword>
<dbReference type="GO" id="GO:0016491">
    <property type="term" value="F:oxidoreductase activity"/>
    <property type="evidence" value="ECO:0007669"/>
    <property type="project" value="UniProtKB-KW"/>
</dbReference>
<sequence length="260" mass="27494">MRILLTGAAGSIGRTLVRGLPPLGHEIRGLDLVPGEADACALGWITGDCLDPQVVAEAVRGVDAVVHLAGNPDEDALPASLESHVHSTARLLEAMVEHGVGRMVYASSNHAVGRTPRSDRLTTDVRPRPDTFYGVAKVAAEALLSLYADQHDIASTALRIGTFEQRPSTVRALSTWLSPDDAVRLVDAAVTSTTPGLVIVHGISANSRGWWDLGPGRAMGYAPKDDAETYADQVTPRPEDEDEAAHVGGSFATDPPRPAF</sequence>
<dbReference type="Gene3D" id="3.40.50.720">
    <property type="entry name" value="NAD(P)-binding Rossmann-like Domain"/>
    <property type="match status" value="1"/>
</dbReference>
<dbReference type="EMBL" id="CP045737">
    <property type="protein sequence ID" value="QGG40485.1"/>
    <property type="molecule type" value="Genomic_DNA"/>
</dbReference>
<evidence type="ECO:0000256" key="2">
    <source>
        <dbReference type="ARBA" id="ARBA00023002"/>
    </source>
</evidence>
<keyword evidence="2" id="KW-0560">Oxidoreductase</keyword>
<dbReference type="RefSeq" id="WP_153651756.1">
    <property type="nucleotide sequence ID" value="NZ_CP045737.1"/>
</dbReference>
<evidence type="ECO:0000313" key="6">
    <source>
        <dbReference type="EMBL" id="QGG40485.1"/>
    </source>
</evidence>
<evidence type="ECO:0000259" key="5">
    <source>
        <dbReference type="Pfam" id="PF01370"/>
    </source>
</evidence>
<gene>
    <name evidence="6" type="ORF">GEV26_03375</name>
</gene>
<dbReference type="Proteomes" id="UP000392064">
    <property type="component" value="Chromosome"/>
</dbReference>
<reference evidence="6 7" key="1">
    <citation type="submission" date="2019-11" db="EMBL/GenBank/DDBJ databases">
        <authorList>
            <person name="Li J."/>
        </authorList>
    </citation>
    <scope>NUCLEOTIDE SEQUENCE [LARGE SCALE GENOMIC DNA]</scope>
    <source>
        <strain evidence="6 7">MF47</strain>
    </source>
</reference>
<dbReference type="KEGG" id="aef:GEV26_03375"/>
<dbReference type="PANTHER" id="PTHR43103">
    <property type="entry name" value="NUCLEOSIDE-DIPHOSPHATE-SUGAR EPIMERASE"/>
    <property type="match status" value="1"/>
</dbReference>
<dbReference type="SUPFAM" id="SSF51735">
    <property type="entry name" value="NAD(P)-binding Rossmann-fold domains"/>
    <property type="match status" value="1"/>
</dbReference>
<name>A0A5Q2MJK3_9ACTN</name>
<dbReference type="PANTHER" id="PTHR43103:SF5">
    <property type="entry name" value="4-EPIMERASE, PUTATIVE (AFU_ORTHOLOGUE AFUA_7G00360)-RELATED"/>
    <property type="match status" value="1"/>
</dbReference>
<accession>A0A5Q2MJK3</accession>
<evidence type="ECO:0000313" key="7">
    <source>
        <dbReference type="Proteomes" id="UP000392064"/>
    </source>
</evidence>
<dbReference type="InterPro" id="IPR001509">
    <property type="entry name" value="Epimerase_deHydtase"/>
</dbReference>
<protein>
    <submittedName>
        <fullName evidence="6">NAD-dependent epimerase/dehydratase family protein</fullName>
    </submittedName>
</protein>
<organism evidence="6 7">
    <name type="scientific">Aeromicrobium yanjiei</name>
    <dbReference type="NCBI Taxonomy" id="2662028"/>
    <lineage>
        <taxon>Bacteria</taxon>
        <taxon>Bacillati</taxon>
        <taxon>Actinomycetota</taxon>
        <taxon>Actinomycetes</taxon>
        <taxon>Propionibacteriales</taxon>
        <taxon>Nocardioidaceae</taxon>
        <taxon>Aeromicrobium</taxon>
    </lineage>
</organism>
<evidence type="ECO:0000256" key="3">
    <source>
        <dbReference type="ARBA" id="ARBA00023027"/>
    </source>
</evidence>
<feature type="region of interest" description="Disordered" evidence="4">
    <location>
        <begin position="222"/>
        <end position="260"/>
    </location>
</feature>
<evidence type="ECO:0000256" key="1">
    <source>
        <dbReference type="ARBA" id="ARBA00007637"/>
    </source>
</evidence>
<keyword evidence="7" id="KW-1185">Reference proteome</keyword>
<proteinExistence type="inferred from homology"/>
<evidence type="ECO:0000256" key="4">
    <source>
        <dbReference type="SAM" id="MobiDB-lite"/>
    </source>
</evidence>
<feature type="domain" description="NAD-dependent epimerase/dehydratase" evidence="5">
    <location>
        <begin position="3"/>
        <end position="162"/>
    </location>
</feature>
<comment type="similarity">
    <text evidence="1">Belongs to the NAD(P)-dependent epimerase/dehydratase family.</text>
</comment>